<comment type="caution">
    <text evidence="1">The sequence shown here is derived from an EMBL/GenBank/DDBJ whole genome shotgun (WGS) entry which is preliminary data.</text>
</comment>
<dbReference type="RefSeq" id="WP_167994881.1">
    <property type="nucleotide sequence ID" value="NZ_JAATJL010000001.1"/>
</dbReference>
<dbReference type="Proteomes" id="UP000547458">
    <property type="component" value="Unassembled WGS sequence"/>
</dbReference>
<evidence type="ECO:0000313" key="2">
    <source>
        <dbReference type="Proteomes" id="UP000547458"/>
    </source>
</evidence>
<name>A0A846RTY9_9MICC</name>
<proteinExistence type="predicted"/>
<reference evidence="1 2" key="1">
    <citation type="submission" date="2020-03" db="EMBL/GenBank/DDBJ databases">
        <title>Sequencing the genomes of 1000 actinobacteria strains.</title>
        <authorList>
            <person name="Klenk H.-P."/>
        </authorList>
    </citation>
    <scope>NUCLEOTIDE SEQUENCE [LARGE SCALE GENOMIC DNA]</scope>
    <source>
        <strain evidence="1 2">DSM 16403</strain>
    </source>
</reference>
<protein>
    <submittedName>
        <fullName evidence="1">Uncharacterized protein</fullName>
    </submittedName>
</protein>
<dbReference type="EMBL" id="JAATJL010000001">
    <property type="protein sequence ID" value="NJC23627.1"/>
    <property type="molecule type" value="Genomic_DNA"/>
</dbReference>
<evidence type="ECO:0000313" key="1">
    <source>
        <dbReference type="EMBL" id="NJC23627.1"/>
    </source>
</evidence>
<gene>
    <name evidence="1" type="ORF">BJ994_002703</name>
</gene>
<dbReference type="AlphaFoldDB" id="A0A846RTY9"/>
<accession>A0A846RTY9</accession>
<sequence length="141" mass="15847">MTDASPSTDDDIQLYDFTDDADGITREMVSPRDFQLETLLDFAFGVDDEMKEGMISLTVHSQGTVISGTAIHPDAWADEMVENMAPIGDGGLSMGFKKVYENVAENREEMRARRTGKYRPWPARRYLHMKEVLINPGNGEI</sequence>
<organism evidence="1 2">
    <name type="scientific">Arthrobacter pigmenti</name>
    <dbReference type="NCBI Taxonomy" id="271432"/>
    <lineage>
        <taxon>Bacteria</taxon>
        <taxon>Bacillati</taxon>
        <taxon>Actinomycetota</taxon>
        <taxon>Actinomycetes</taxon>
        <taxon>Micrococcales</taxon>
        <taxon>Micrococcaceae</taxon>
        <taxon>Arthrobacter</taxon>
    </lineage>
</organism>
<keyword evidence="2" id="KW-1185">Reference proteome</keyword>